<evidence type="ECO:0000313" key="3">
    <source>
        <dbReference type="Proteomes" id="UP001501746"/>
    </source>
</evidence>
<dbReference type="Proteomes" id="UP001501746">
    <property type="component" value="Unassembled WGS sequence"/>
</dbReference>
<feature type="compositionally biased region" description="Low complexity" evidence="1">
    <location>
        <begin position="63"/>
        <end position="77"/>
    </location>
</feature>
<keyword evidence="3" id="KW-1185">Reference proteome</keyword>
<reference evidence="3" key="1">
    <citation type="journal article" date="2019" name="Int. J. Syst. Evol. Microbiol.">
        <title>The Global Catalogue of Microorganisms (GCM) 10K type strain sequencing project: providing services to taxonomists for standard genome sequencing and annotation.</title>
        <authorList>
            <consortium name="The Broad Institute Genomics Platform"/>
            <consortium name="The Broad Institute Genome Sequencing Center for Infectious Disease"/>
            <person name="Wu L."/>
            <person name="Ma J."/>
        </authorList>
    </citation>
    <scope>NUCLEOTIDE SEQUENCE [LARGE SCALE GENOMIC DNA]</scope>
    <source>
        <strain evidence="3">JCM 14323</strain>
    </source>
</reference>
<dbReference type="EMBL" id="BAAANK010000005">
    <property type="protein sequence ID" value="GAA1834921.1"/>
    <property type="molecule type" value="Genomic_DNA"/>
</dbReference>
<name>A0ABP4YYP5_9MICO</name>
<accession>A0ABP4YYP5</accession>
<evidence type="ECO:0000313" key="2">
    <source>
        <dbReference type="EMBL" id="GAA1834921.1"/>
    </source>
</evidence>
<sequence>MVTAITKDENNPTRGSTPGGGRPSFARLGLWMSEGGHVELLSAGSAESANAVMERDGAQRNVGPRAAGLASRASRRP</sequence>
<feature type="compositionally biased region" description="Basic and acidic residues" evidence="1">
    <location>
        <begin position="1"/>
        <end position="11"/>
    </location>
</feature>
<feature type="region of interest" description="Disordered" evidence="1">
    <location>
        <begin position="1"/>
        <end position="27"/>
    </location>
</feature>
<protein>
    <submittedName>
        <fullName evidence="2">Uncharacterized protein</fullName>
    </submittedName>
</protein>
<evidence type="ECO:0000256" key="1">
    <source>
        <dbReference type="SAM" id="MobiDB-lite"/>
    </source>
</evidence>
<feature type="region of interest" description="Disordered" evidence="1">
    <location>
        <begin position="45"/>
        <end position="77"/>
    </location>
</feature>
<organism evidence="2 3">
    <name type="scientific">Agromyces salentinus</name>
    <dbReference type="NCBI Taxonomy" id="269421"/>
    <lineage>
        <taxon>Bacteria</taxon>
        <taxon>Bacillati</taxon>
        <taxon>Actinomycetota</taxon>
        <taxon>Actinomycetes</taxon>
        <taxon>Micrococcales</taxon>
        <taxon>Microbacteriaceae</taxon>
        <taxon>Agromyces</taxon>
    </lineage>
</organism>
<gene>
    <name evidence="2" type="ORF">GCM10009750_19110</name>
</gene>
<comment type="caution">
    <text evidence="2">The sequence shown here is derived from an EMBL/GenBank/DDBJ whole genome shotgun (WGS) entry which is preliminary data.</text>
</comment>
<proteinExistence type="predicted"/>